<organism evidence="2 3">
    <name type="scientific">Meiothermus taiwanensis</name>
    <dbReference type="NCBI Taxonomy" id="172827"/>
    <lineage>
        <taxon>Bacteria</taxon>
        <taxon>Thermotogati</taxon>
        <taxon>Deinococcota</taxon>
        <taxon>Deinococci</taxon>
        <taxon>Thermales</taxon>
        <taxon>Thermaceae</taxon>
        <taxon>Meiothermus</taxon>
    </lineage>
</organism>
<dbReference type="Proteomes" id="UP000266089">
    <property type="component" value="Unassembled WGS sequence"/>
</dbReference>
<proteinExistence type="predicted"/>
<name>A0A399DTT3_9DEIN</name>
<dbReference type="RefSeq" id="WP_027887437.1">
    <property type="nucleotide sequence ID" value="NZ_JBHSXZ010000055.1"/>
</dbReference>
<reference evidence="2 3" key="1">
    <citation type="submission" date="2018-08" db="EMBL/GenBank/DDBJ databases">
        <title>Meiothermus cateniformans JCM 15151 genome sequencing project.</title>
        <authorList>
            <person name="Da Costa M.S."/>
            <person name="Albuquerque L."/>
            <person name="Raposo P."/>
            <person name="Froufe H.J.C."/>
            <person name="Barroso C.S."/>
            <person name="Egas C."/>
        </authorList>
    </citation>
    <scope>NUCLEOTIDE SEQUENCE [LARGE SCALE GENOMIC DNA]</scope>
    <source>
        <strain evidence="2 3">JCM 15151</strain>
    </source>
</reference>
<dbReference type="InterPro" id="IPR011335">
    <property type="entry name" value="Restrct_endonuc-II-like"/>
</dbReference>
<protein>
    <submittedName>
        <fullName evidence="2">Uncharacterized protein</fullName>
    </submittedName>
</protein>
<dbReference type="InterPro" id="IPR011856">
    <property type="entry name" value="tRNA_endonuc-like_dom_sf"/>
</dbReference>
<dbReference type="SUPFAM" id="SSF52980">
    <property type="entry name" value="Restriction endonuclease-like"/>
    <property type="match status" value="1"/>
</dbReference>
<gene>
    <name evidence="2" type="ORF">Mcate_02398</name>
</gene>
<dbReference type="AlphaFoldDB" id="A0A399DTT3"/>
<evidence type="ECO:0000256" key="1">
    <source>
        <dbReference type="SAM" id="MobiDB-lite"/>
    </source>
</evidence>
<dbReference type="EMBL" id="QWKX01000080">
    <property type="protein sequence ID" value="RIH75079.1"/>
    <property type="molecule type" value="Genomic_DNA"/>
</dbReference>
<dbReference type="GO" id="GO:0003676">
    <property type="term" value="F:nucleic acid binding"/>
    <property type="evidence" value="ECO:0007669"/>
    <property type="project" value="InterPro"/>
</dbReference>
<sequence>MNNDRIEALLERIALALEQMVAQASQQRTTNLAYSQSHSDIEKGSLEPPSRNSNAPSLPILEPFLKARGIQIKVRPAEDAADQVIDSLSLFLGERYDALAGLLGKIKRAMQTGAQITESLKDRPQQDISSACQFCTRLYEVAFLEQYQYFRSPTYLIKAKTTTLPKAQRFFGGQWLERFILQKVKAVYAQVSSEVSGKLAFEYLINPQIILPNGDDFELDILAAMGSAIYWIEAKSGDYQQHVAKYSKFARLLGLDTDHCFMVLADVPDDRCEALSALFSMTVCTLRSFEEKLLTVARSNTAQQSAATDGFSPVIER</sequence>
<evidence type="ECO:0000313" key="2">
    <source>
        <dbReference type="EMBL" id="RIH75079.1"/>
    </source>
</evidence>
<feature type="region of interest" description="Disordered" evidence="1">
    <location>
        <begin position="31"/>
        <end position="58"/>
    </location>
</feature>
<dbReference type="OrthoDB" id="24840at2"/>
<dbReference type="Gene3D" id="3.40.1350.10">
    <property type="match status" value="1"/>
</dbReference>
<evidence type="ECO:0000313" key="3">
    <source>
        <dbReference type="Proteomes" id="UP000266089"/>
    </source>
</evidence>
<comment type="caution">
    <text evidence="2">The sequence shown here is derived from an EMBL/GenBank/DDBJ whole genome shotgun (WGS) entry which is preliminary data.</text>
</comment>
<accession>A0A399DTT3</accession>